<dbReference type="AlphaFoldDB" id="A0A933LQB1"/>
<evidence type="ECO:0000259" key="8">
    <source>
        <dbReference type="Pfam" id="PF02108"/>
    </source>
</evidence>
<comment type="function">
    <text evidence="1">Needed for flagellar regrowth and assembly.</text>
</comment>
<dbReference type="Pfam" id="PF02108">
    <property type="entry name" value="FliH"/>
    <property type="match status" value="1"/>
</dbReference>
<dbReference type="GO" id="GO:0044781">
    <property type="term" value="P:bacterial-type flagellum organization"/>
    <property type="evidence" value="ECO:0007669"/>
    <property type="project" value="UniProtKB-KW"/>
</dbReference>
<dbReference type="InterPro" id="IPR051472">
    <property type="entry name" value="T3SS_Stator/FliH"/>
</dbReference>
<accession>A0A933LQB1</accession>
<dbReference type="GO" id="GO:0015031">
    <property type="term" value="P:protein transport"/>
    <property type="evidence" value="ECO:0007669"/>
    <property type="project" value="UniProtKB-KW"/>
</dbReference>
<comment type="similarity">
    <text evidence="2">Belongs to the FliH family.</text>
</comment>
<dbReference type="EMBL" id="JACQWF010000094">
    <property type="protein sequence ID" value="MBI4595141.1"/>
    <property type="molecule type" value="Genomic_DNA"/>
</dbReference>
<proteinExistence type="inferred from homology"/>
<evidence type="ECO:0000313" key="9">
    <source>
        <dbReference type="EMBL" id="MBI4595141.1"/>
    </source>
</evidence>
<feature type="domain" description="Flagellar assembly protein FliH/Type III secretion system HrpE" evidence="8">
    <location>
        <begin position="108"/>
        <end position="234"/>
    </location>
</feature>
<evidence type="ECO:0000313" key="10">
    <source>
        <dbReference type="Proteomes" id="UP000772181"/>
    </source>
</evidence>
<keyword evidence="6" id="KW-0653">Protein transport</keyword>
<dbReference type="GO" id="GO:0005829">
    <property type="term" value="C:cytosol"/>
    <property type="evidence" value="ECO:0007669"/>
    <property type="project" value="TreeGrafter"/>
</dbReference>
<sequence length="248" mass="28572">MSKVVKSGLGQVEQVRILKLEEVSLMHLRKKSSRKHVFQRDHRFNKKTDEGPVPELLVHEQARSEADKIIREARNRASMIEKEAYQAGYQQGEKAGLELGQRKVDPIMKQFAANLKELAQLKEIFWEKHHKDILKLIFAMVKKIIIIEASVSQQIVLRVINKAISEAISREEIKVRINPEDYAFALQSRPEILKLFDGIKTLVFEKDESISKGGCIIETKFGDIDARQEQQLEELKRTFVDELALNLS</sequence>
<keyword evidence="7" id="KW-1006">Bacterial flagellum protein export</keyword>
<dbReference type="PANTHER" id="PTHR34982:SF1">
    <property type="entry name" value="FLAGELLAR ASSEMBLY PROTEIN FLIH"/>
    <property type="match status" value="1"/>
</dbReference>
<comment type="caution">
    <text evidence="9">The sequence shown here is derived from an EMBL/GenBank/DDBJ whole genome shotgun (WGS) entry which is preliminary data.</text>
</comment>
<dbReference type="SUPFAM" id="SSF160527">
    <property type="entry name" value="V-type ATPase subunit E-like"/>
    <property type="match status" value="1"/>
</dbReference>
<evidence type="ECO:0000256" key="5">
    <source>
        <dbReference type="ARBA" id="ARBA00022795"/>
    </source>
</evidence>
<evidence type="ECO:0000256" key="6">
    <source>
        <dbReference type="ARBA" id="ARBA00022927"/>
    </source>
</evidence>
<evidence type="ECO:0000256" key="7">
    <source>
        <dbReference type="ARBA" id="ARBA00023225"/>
    </source>
</evidence>
<name>A0A933LQB1_UNCTE</name>
<dbReference type="PANTHER" id="PTHR34982">
    <property type="entry name" value="YOP PROTEINS TRANSLOCATION PROTEIN L"/>
    <property type="match status" value="1"/>
</dbReference>
<evidence type="ECO:0000256" key="2">
    <source>
        <dbReference type="ARBA" id="ARBA00006602"/>
    </source>
</evidence>
<keyword evidence="4" id="KW-0813">Transport</keyword>
<dbReference type="InterPro" id="IPR018035">
    <property type="entry name" value="Flagellar_FliH/T3SS_HrpE"/>
</dbReference>
<reference evidence="9" key="1">
    <citation type="submission" date="2020-07" db="EMBL/GenBank/DDBJ databases">
        <title>Huge and variable diversity of episymbiotic CPR bacteria and DPANN archaea in groundwater ecosystems.</title>
        <authorList>
            <person name="He C.Y."/>
            <person name="Keren R."/>
            <person name="Whittaker M."/>
            <person name="Farag I.F."/>
            <person name="Doudna J."/>
            <person name="Cate J.H.D."/>
            <person name="Banfield J.F."/>
        </authorList>
    </citation>
    <scope>NUCLEOTIDE SEQUENCE</scope>
    <source>
        <strain evidence="9">NC_groundwater_1482_Ag_S-0.65um_47_24</strain>
    </source>
</reference>
<protein>
    <recommendedName>
        <fullName evidence="3">Flagellar assembly protein FliH</fullName>
    </recommendedName>
</protein>
<evidence type="ECO:0000256" key="1">
    <source>
        <dbReference type="ARBA" id="ARBA00003041"/>
    </source>
</evidence>
<dbReference type="Proteomes" id="UP000772181">
    <property type="component" value="Unassembled WGS sequence"/>
</dbReference>
<organism evidence="9 10">
    <name type="scientific">Tectimicrobiota bacterium</name>
    <dbReference type="NCBI Taxonomy" id="2528274"/>
    <lineage>
        <taxon>Bacteria</taxon>
        <taxon>Pseudomonadati</taxon>
        <taxon>Nitrospinota/Tectimicrobiota group</taxon>
        <taxon>Candidatus Tectimicrobiota</taxon>
    </lineage>
</organism>
<evidence type="ECO:0000256" key="4">
    <source>
        <dbReference type="ARBA" id="ARBA00022448"/>
    </source>
</evidence>
<gene>
    <name evidence="9" type="ORF">HY730_02055</name>
</gene>
<evidence type="ECO:0000256" key="3">
    <source>
        <dbReference type="ARBA" id="ARBA00016507"/>
    </source>
</evidence>
<keyword evidence="5" id="KW-1005">Bacterial flagellum biogenesis</keyword>